<comment type="caution">
    <text evidence="4">The sequence shown here is derived from an EMBL/GenBank/DDBJ whole genome shotgun (WGS) entry which is preliminary data.</text>
</comment>
<sequence>MEKMKKLLLFIIVLALAGWAYINFSSQPNPAVKPIANLDPERYMGTWYSILRLPHRFEKDLDNVTAEYRLNEDGTIHVTNKGYNRKKGEWQTATASAEPVPGMEAGFRVTFFWPFNGGYYIAELGSNYEYAVVVSDSKDYFWLLSRSPRPSQGLIDEVTTRAYAWGYDIEQFQRVTHGPVND</sequence>
<dbReference type="InterPro" id="IPR000566">
    <property type="entry name" value="Lipocln_cytosolic_FA-bd_dom"/>
</dbReference>
<comment type="subunit">
    <text evidence="2">Homodimer.</text>
</comment>
<proteinExistence type="inferred from homology"/>
<evidence type="ECO:0000313" key="4">
    <source>
        <dbReference type="EMBL" id="RUO19957.1"/>
    </source>
</evidence>
<evidence type="ECO:0000256" key="1">
    <source>
        <dbReference type="ARBA" id="ARBA00006889"/>
    </source>
</evidence>
<dbReference type="Proteomes" id="UP000288395">
    <property type="component" value="Unassembled WGS sequence"/>
</dbReference>
<comment type="function">
    <text evidence="2">Involved in the storage or transport of lipids necessary for membrane maintenance under stressful conditions. Displays a binding preference for lysophospholipids.</text>
</comment>
<dbReference type="PANTHER" id="PTHR10612:SF34">
    <property type="entry name" value="APOLIPOPROTEIN D"/>
    <property type="match status" value="1"/>
</dbReference>
<gene>
    <name evidence="4" type="ORF">CWE08_08550</name>
</gene>
<dbReference type="GO" id="GO:0008289">
    <property type="term" value="F:lipid binding"/>
    <property type="evidence" value="ECO:0007669"/>
    <property type="project" value="UniProtKB-UniRule"/>
</dbReference>
<reference evidence="5" key="1">
    <citation type="journal article" date="2018" name="Front. Microbiol.">
        <title>Genome-Based Analysis Reveals the Taxonomy and Diversity of the Family Idiomarinaceae.</title>
        <authorList>
            <person name="Liu Y."/>
            <person name="Lai Q."/>
            <person name="Shao Z."/>
        </authorList>
    </citation>
    <scope>NUCLEOTIDE SEQUENCE [LARGE SCALE GENOMIC DNA]</scope>
    <source>
        <strain evidence="5">GBPy7</strain>
    </source>
</reference>
<dbReference type="InterPro" id="IPR012674">
    <property type="entry name" value="Calycin"/>
</dbReference>
<keyword evidence="5" id="KW-1185">Reference proteome</keyword>
<dbReference type="PRINTS" id="PR01171">
    <property type="entry name" value="BCTLIPOCALIN"/>
</dbReference>
<organism evidence="4 5">
    <name type="scientific">Aliidiomarina iranensis</name>
    <dbReference type="NCBI Taxonomy" id="1434071"/>
    <lineage>
        <taxon>Bacteria</taxon>
        <taxon>Pseudomonadati</taxon>
        <taxon>Pseudomonadota</taxon>
        <taxon>Gammaproteobacteria</taxon>
        <taxon>Alteromonadales</taxon>
        <taxon>Idiomarinaceae</taxon>
        <taxon>Aliidiomarina</taxon>
    </lineage>
</organism>
<keyword evidence="2" id="KW-0446">Lipid-binding</keyword>
<keyword evidence="2" id="KW-0472">Membrane</keyword>
<keyword evidence="2" id="KW-0449">Lipoprotein</keyword>
<dbReference type="Gene3D" id="2.40.128.20">
    <property type="match status" value="1"/>
</dbReference>
<dbReference type="PANTHER" id="PTHR10612">
    <property type="entry name" value="APOLIPOPROTEIN D"/>
    <property type="match status" value="1"/>
</dbReference>
<dbReference type="PIRSF" id="PIRSF036893">
    <property type="entry name" value="Lipocalin_ApoD"/>
    <property type="match status" value="1"/>
</dbReference>
<evidence type="ECO:0000256" key="2">
    <source>
        <dbReference type="PIRNR" id="PIRNR036893"/>
    </source>
</evidence>
<dbReference type="InterPro" id="IPR022271">
    <property type="entry name" value="Lipocalin_ApoD"/>
</dbReference>
<dbReference type="OrthoDB" id="9793905at2"/>
<dbReference type="EMBL" id="PIPJ01000006">
    <property type="protein sequence ID" value="RUO19957.1"/>
    <property type="molecule type" value="Genomic_DNA"/>
</dbReference>
<dbReference type="InterPro" id="IPR022272">
    <property type="entry name" value="Lipocalin_CS"/>
</dbReference>
<dbReference type="Pfam" id="PF08212">
    <property type="entry name" value="Lipocalin_2"/>
    <property type="match status" value="1"/>
</dbReference>
<name>A0A432VU06_9GAMM</name>
<protein>
    <recommendedName>
        <fullName evidence="2">Outer membrane lipoprotein Blc</fullName>
    </recommendedName>
</protein>
<comment type="similarity">
    <text evidence="1 2">Belongs to the calycin superfamily. Lipocalin family.</text>
</comment>
<dbReference type="GO" id="GO:0006950">
    <property type="term" value="P:response to stress"/>
    <property type="evidence" value="ECO:0007669"/>
    <property type="project" value="UniProtKB-ARBA"/>
</dbReference>
<dbReference type="GO" id="GO:0009279">
    <property type="term" value="C:cell outer membrane"/>
    <property type="evidence" value="ECO:0007669"/>
    <property type="project" value="UniProtKB-SubCell"/>
</dbReference>
<dbReference type="PROSITE" id="PS00213">
    <property type="entry name" value="LIPOCALIN"/>
    <property type="match status" value="1"/>
</dbReference>
<evidence type="ECO:0000313" key="5">
    <source>
        <dbReference type="Proteomes" id="UP000288395"/>
    </source>
</evidence>
<dbReference type="AlphaFoldDB" id="A0A432VU06"/>
<keyword evidence="2" id="KW-0998">Cell outer membrane</keyword>
<evidence type="ECO:0000259" key="3">
    <source>
        <dbReference type="Pfam" id="PF08212"/>
    </source>
</evidence>
<dbReference type="CDD" id="cd19438">
    <property type="entry name" value="lipocalin_Blc-like"/>
    <property type="match status" value="1"/>
</dbReference>
<feature type="domain" description="Lipocalin/cytosolic fatty-acid binding" evidence="3">
    <location>
        <begin position="38"/>
        <end position="176"/>
    </location>
</feature>
<dbReference type="SUPFAM" id="SSF50814">
    <property type="entry name" value="Lipocalins"/>
    <property type="match status" value="1"/>
</dbReference>
<dbReference type="InterPro" id="IPR002446">
    <property type="entry name" value="Lipocalin_bac"/>
</dbReference>
<dbReference type="InterPro" id="IPR047202">
    <property type="entry name" value="Lipocalin_Blc-like_dom"/>
</dbReference>
<comment type="subcellular location">
    <subcellularLocation>
        <location evidence="2">Cell outer membrane</location>
    </subcellularLocation>
</comment>
<accession>A0A432VU06</accession>